<feature type="compositionally biased region" description="Basic and acidic residues" evidence="1">
    <location>
        <begin position="2136"/>
        <end position="2157"/>
    </location>
</feature>
<feature type="compositionally biased region" description="Basic and acidic residues" evidence="1">
    <location>
        <begin position="1058"/>
        <end position="1072"/>
    </location>
</feature>
<feature type="compositionally biased region" description="Basic and acidic residues" evidence="1">
    <location>
        <begin position="2055"/>
        <end position="2069"/>
    </location>
</feature>
<feature type="compositionally biased region" description="Polar residues" evidence="1">
    <location>
        <begin position="945"/>
        <end position="955"/>
    </location>
</feature>
<dbReference type="SMART" id="SM00743">
    <property type="entry name" value="Agenet"/>
    <property type="match status" value="2"/>
</dbReference>
<feature type="compositionally biased region" description="Basic and acidic residues" evidence="1">
    <location>
        <begin position="1975"/>
        <end position="1999"/>
    </location>
</feature>
<evidence type="ECO:0000313" key="4">
    <source>
        <dbReference type="Proteomes" id="UP001151760"/>
    </source>
</evidence>
<feature type="region of interest" description="Disordered" evidence="1">
    <location>
        <begin position="991"/>
        <end position="1015"/>
    </location>
</feature>
<dbReference type="PANTHER" id="PTHR48429:SF1">
    <property type="entry name" value="AGENET DOMAIN-CONTAINING PROTEIN"/>
    <property type="match status" value="1"/>
</dbReference>
<feature type="compositionally biased region" description="Polar residues" evidence="1">
    <location>
        <begin position="374"/>
        <end position="390"/>
    </location>
</feature>
<feature type="compositionally biased region" description="Polar residues" evidence="1">
    <location>
        <begin position="2094"/>
        <end position="2122"/>
    </location>
</feature>
<keyword evidence="4" id="KW-1185">Reference proteome</keyword>
<feature type="compositionally biased region" description="Polar residues" evidence="1">
    <location>
        <begin position="2027"/>
        <end position="2042"/>
    </location>
</feature>
<protein>
    <submittedName>
        <fullName evidence="3">Agenet domain-containing protein</fullName>
    </submittedName>
</protein>
<feature type="region of interest" description="Disordered" evidence="1">
    <location>
        <begin position="467"/>
        <end position="490"/>
    </location>
</feature>
<feature type="region of interest" description="Disordered" evidence="1">
    <location>
        <begin position="129"/>
        <end position="191"/>
    </location>
</feature>
<feature type="domain" description="Agenet" evidence="2">
    <location>
        <begin position="1719"/>
        <end position="1778"/>
    </location>
</feature>
<feature type="region of interest" description="Disordered" evidence="1">
    <location>
        <begin position="934"/>
        <end position="955"/>
    </location>
</feature>
<dbReference type="InterPro" id="IPR055274">
    <property type="entry name" value="SWO1"/>
</dbReference>
<feature type="compositionally biased region" description="Basic and acidic residues" evidence="1">
    <location>
        <begin position="139"/>
        <end position="151"/>
    </location>
</feature>
<feature type="region of interest" description="Disordered" evidence="1">
    <location>
        <begin position="1307"/>
        <end position="1356"/>
    </location>
</feature>
<dbReference type="InterPro" id="IPR014002">
    <property type="entry name" value="Agenet_dom_plant"/>
</dbReference>
<feature type="compositionally biased region" description="Basic and acidic residues" evidence="1">
    <location>
        <begin position="681"/>
        <end position="695"/>
    </location>
</feature>
<dbReference type="Proteomes" id="UP001151760">
    <property type="component" value="Unassembled WGS sequence"/>
</dbReference>
<feature type="compositionally biased region" description="Polar residues" evidence="1">
    <location>
        <begin position="1210"/>
        <end position="1219"/>
    </location>
</feature>
<reference evidence="3" key="2">
    <citation type="submission" date="2022-01" db="EMBL/GenBank/DDBJ databases">
        <authorList>
            <person name="Yamashiro T."/>
            <person name="Shiraishi A."/>
            <person name="Satake H."/>
            <person name="Nakayama K."/>
        </authorList>
    </citation>
    <scope>NUCLEOTIDE SEQUENCE</scope>
</reference>
<evidence type="ECO:0000259" key="2">
    <source>
        <dbReference type="SMART" id="SM00743"/>
    </source>
</evidence>
<feature type="region of interest" description="Disordered" evidence="1">
    <location>
        <begin position="1184"/>
        <end position="1220"/>
    </location>
</feature>
<feature type="compositionally biased region" description="Polar residues" evidence="1">
    <location>
        <begin position="1110"/>
        <end position="1120"/>
    </location>
</feature>
<evidence type="ECO:0000256" key="1">
    <source>
        <dbReference type="SAM" id="MobiDB-lite"/>
    </source>
</evidence>
<accession>A0ABQ5ID31</accession>
<feature type="region of interest" description="Disordered" evidence="1">
    <location>
        <begin position="1027"/>
        <end position="1120"/>
    </location>
</feature>
<dbReference type="Pfam" id="PF05641">
    <property type="entry name" value="Agenet"/>
    <property type="match status" value="1"/>
</dbReference>
<feature type="region of interest" description="Disordered" evidence="1">
    <location>
        <begin position="882"/>
        <end position="914"/>
    </location>
</feature>
<feature type="region of interest" description="Disordered" evidence="1">
    <location>
        <begin position="1694"/>
        <end position="1716"/>
    </location>
</feature>
<feature type="compositionally biased region" description="Polar residues" evidence="1">
    <location>
        <begin position="2196"/>
        <end position="2210"/>
    </location>
</feature>
<gene>
    <name evidence="3" type="ORF">Tco_1092880</name>
</gene>
<feature type="compositionally biased region" description="Polar residues" evidence="1">
    <location>
        <begin position="1695"/>
        <end position="1716"/>
    </location>
</feature>
<feature type="compositionally biased region" description="Polar residues" evidence="1">
    <location>
        <begin position="560"/>
        <end position="578"/>
    </location>
</feature>
<feature type="domain" description="Agenet" evidence="2">
    <location>
        <begin position="1847"/>
        <end position="1905"/>
    </location>
</feature>
<feature type="compositionally biased region" description="Basic and acidic residues" evidence="1">
    <location>
        <begin position="884"/>
        <end position="905"/>
    </location>
</feature>
<sequence length="2210" mass="235185">MDYDDNDAQDQNLHLVGEASDKVSPALRSYNLPKFDFDDSLQGHLRFDNLVDNDVFLGITGQEDNQWIEEYSRGTSAIQFSSSAVELTSKNVWSEATSSESVEMLLKSVGQEDMVLEETIVKDLDACDRPNSLTNDMDPSLKKCDTKDHSINSDNAVVPEESHENSVASKVSSDCEQSQETQNSGGGLDSVVIGSKYDSSLGVKEVDNLQNDVNLDAGTIAERGDTGSSDNLVASVKECEENRQEVPESGSENAGGQSKDVDNNMENNVENSTINSTVVETCTYSIDQVSAVQNVESLDKPSIEDTMHVDEEPIVSLPSESSDMQIDEGPGKDNNVNMDEELSAASPNGGCVEMQATEDANTTSEIPDKGPGNELNNTMPEESLAASPNSGCVDVQATDHANTKSEIPDEGTGKELNDNMQEEVLAASPNGGCVEMQATEDANTKPEMPDSPISNVGFHVQSHSVETENVGGDGQNVTSSTSLVEGCDINNDGTTSIVAGSSAEMPAEDLSNNASKVQIEDTSNVVGGDGQNVTSGASLVDGSDTSIVAGSSAEIPAEDFSNNASKVQTEDTNNVGSDVQSYSVETMNVVGLDDEHVTSGTSLVEESDASNVVTTSIAAGTSAERPAEDISNNASEVQTEDTNNEDLSLPAKVSGLVEVDDKTPSSEPDGVTMDQDVSLNEGRDAKLPSDFRDTDMADTGAPDSQKDVEAQEPDSNMAVITDAVAAAESSKISSPDTAGGVQTLAGIVATDDYVTEDQPRSPILGLSLLHTDNKEKVEVGLSNKGSSQNATPGADSTADLALDDSLPVAEKGAESDVAEHVVHELSGHCDSCVENLNASISEQTAEEPPVENLNASSREQTSEYDLGGLKCSNALETTIPCDSSVERGNKEEGGLLDPKESKSSEDGVESLGDEQQVSVDIAVPSACDTNHVVQNGGGSLLDKPQSLSSELSQSAKDTIEVTKGTINENAPLTTVSNDRMDLQSVSASVARTEEKSFTFEVSASPVPRQTGTQNLGISKVSSTNLHKDSLVSPQTPSSAANEAGAKGNSVPKPRRKSAARETAKKDTPLKEKTPRRRGRAVDKSPAGHVMRIEETKESVKSSSSKHAGTPISTSNLPDLNNLTSQFQQSFTDNQQVQLRAQILVYGSLISGMAPEESHMFAAFGQSDGGKKAWEAAWHACLERVRGQKSQTPNPSTPMKSPSGNKDPVGSAQSKVVSGTSSSIVSPMIPISSPLWNISTPGDYRQTPSPLHPYRTPPVQNVAGNNPAWLSQGPFPGQWAAASPIAPFSARFSALPITEAVKLTTVKESGASGTSVVSVDPSPGPLVSTNQPLSDSKSRKRKKVTASQSQVTPPSVPVAHLLQAPRTEDHNKNLFSAHSHTNLVTALVGNHSPKSAAALSTPVSIISKSNLGHPSGTDQSVEKIVRREENVSKIEESKLQAADAALQAADAVSHCQGVWSQLERQKNSGLVSDDEAKLASSAVSIAAAASVAKVAAAAARIASNVAEQARLMADEVFLSSRIGSHGQSGMTSHDKAMSTDHPSSIISAAREAARRRIEAASAASKHAENLDAIVKAAELAAEAVSQAGKIVAMGNPMSLTALVEAGPEGYWKTPQSSNQQSSDKQIIEVASNNKGYQSLKHGSTLQEDSGDLAKSQMMIIDSISGSTTSYKTDKSLARGQKGPELAKTVALVPQPESGSVRTSDVDQNMPQSTSGSSKENVIKEGCLVEVYKDDHKNNGAWFAANVLNLKDGKAFVCYTEIQSDQEVFWEAVPIPSGRGMTVYVLPIPYPALAGLGIAFVALFYAGQYKEWVPLEVDNTQAPRIRIAHPLTTMRPEGTRKRGRTALADSYFSGDRVDVWVQNRWCEAVVLETNKIDLTSLTVKFPANGETSIVRSWHVRPTHIWKDGKWIEWSSLKGCRSSEDDAPVEKRQKFGSPIVEGKEKDTFSISVDLVGPRQQESNILPFATQESSFDIGKSSRNEDKLDTRGAMKSSLKKERSRVVFGVPKPGKKQKFMDVRTQHVADRSTKNNTPNDSVNFASSMIPQAPGRRTPKSNLKNDAEEKQVAEVKSKTQRPRKPPVPSVRSLAQKDRSKSSKSTSHDAISADENLSSNNEDAKGTSSSKAVYHRLNKAITAPGDRKAMKGEVKEQPTSEVEIRRSNRKIQPTSRMLEGLQSSLTVSKIPSASHSSQRSHNKVTSKGTSKSNLYSGSS</sequence>
<feature type="compositionally biased region" description="Polar residues" evidence="1">
    <location>
        <begin position="165"/>
        <end position="183"/>
    </location>
</feature>
<evidence type="ECO:0000313" key="3">
    <source>
        <dbReference type="EMBL" id="GJT97362.1"/>
    </source>
</evidence>
<feature type="compositionally biased region" description="Polar residues" evidence="1">
    <location>
        <begin position="1187"/>
        <end position="1203"/>
    </location>
</feature>
<feature type="region of interest" description="Disordered" evidence="1">
    <location>
        <begin position="238"/>
        <end position="264"/>
    </location>
</feature>
<feature type="compositionally biased region" description="Basic and acidic residues" evidence="1">
    <location>
        <begin position="1090"/>
        <end position="1099"/>
    </location>
</feature>
<organism evidence="3 4">
    <name type="scientific">Tanacetum coccineum</name>
    <dbReference type="NCBI Taxonomy" id="301880"/>
    <lineage>
        <taxon>Eukaryota</taxon>
        <taxon>Viridiplantae</taxon>
        <taxon>Streptophyta</taxon>
        <taxon>Embryophyta</taxon>
        <taxon>Tracheophyta</taxon>
        <taxon>Spermatophyta</taxon>
        <taxon>Magnoliopsida</taxon>
        <taxon>eudicotyledons</taxon>
        <taxon>Gunneridae</taxon>
        <taxon>Pentapetalae</taxon>
        <taxon>asterids</taxon>
        <taxon>campanulids</taxon>
        <taxon>Asterales</taxon>
        <taxon>Asteraceae</taxon>
        <taxon>Asteroideae</taxon>
        <taxon>Anthemideae</taxon>
        <taxon>Anthemidinae</taxon>
        <taxon>Tanacetum</taxon>
    </lineage>
</organism>
<feature type="compositionally biased region" description="Basic and acidic residues" evidence="1">
    <location>
        <begin position="2012"/>
        <end position="2026"/>
    </location>
</feature>
<feature type="region of interest" description="Disordered" evidence="1">
    <location>
        <begin position="842"/>
        <end position="861"/>
    </location>
</feature>
<dbReference type="EMBL" id="BQNB010020572">
    <property type="protein sequence ID" value="GJT97362.1"/>
    <property type="molecule type" value="Genomic_DNA"/>
</dbReference>
<feature type="region of interest" description="Disordered" evidence="1">
    <location>
        <begin position="320"/>
        <end position="395"/>
    </location>
</feature>
<dbReference type="PANTHER" id="PTHR48429">
    <property type="entry name" value="AGENET DOMAIN-CONTAINING PROTEIN"/>
    <property type="match status" value="1"/>
</dbReference>
<proteinExistence type="predicted"/>
<feature type="region of interest" description="Disordered" evidence="1">
    <location>
        <begin position="1965"/>
        <end position="2210"/>
    </location>
</feature>
<comment type="caution">
    <text evidence="3">The sequence shown here is derived from an EMBL/GenBank/DDBJ whole genome shotgun (WGS) entry which is preliminary data.</text>
</comment>
<dbReference type="InterPro" id="IPR008395">
    <property type="entry name" value="Agenet-like_dom"/>
</dbReference>
<feature type="compositionally biased region" description="Polar residues" evidence="1">
    <location>
        <begin position="2161"/>
        <end position="2188"/>
    </location>
</feature>
<name>A0ABQ5ID31_9ASTR</name>
<feature type="region of interest" description="Disordered" evidence="1">
    <location>
        <begin position="559"/>
        <end position="578"/>
    </location>
</feature>
<feature type="compositionally biased region" description="Polar residues" evidence="1">
    <location>
        <begin position="1031"/>
        <end position="1040"/>
    </location>
</feature>
<reference evidence="3" key="1">
    <citation type="journal article" date="2022" name="Int. J. Mol. Sci.">
        <title>Draft Genome of Tanacetum Coccineum: Genomic Comparison of Closely Related Tanacetum-Family Plants.</title>
        <authorList>
            <person name="Yamashiro T."/>
            <person name="Shiraishi A."/>
            <person name="Nakayama K."/>
            <person name="Satake H."/>
        </authorList>
    </citation>
    <scope>NUCLEOTIDE SEQUENCE</scope>
</reference>
<feature type="region of interest" description="Disordered" evidence="1">
    <location>
        <begin position="618"/>
        <end position="712"/>
    </location>
</feature>